<dbReference type="GO" id="GO:0016887">
    <property type="term" value="F:ATP hydrolysis activity"/>
    <property type="evidence" value="ECO:0007669"/>
    <property type="project" value="InterPro"/>
</dbReference>
<dbReference type="PANTHER" id="PTHR42711:SF17">
    <property type="entry name" value="ABC TRANSPORTER ATP-BINDING PROTEIN"/>
    <property type="match status" value="1"/>
</dbReference>
<evidence type="ECO:0000256" key="5">
    <source>
        <dbReference type="ARBA" id="ARBA00023251"/>
    </source>
</evidence>
<evidence type="ECO:0000256" key="4">
    <source>
        <dbReference type="ARBA" id="ARBA00022840"/>
    </source>
</evidence>
<dbReference type="InterPro" id="IPR003593">
    <property type="entry name" value="AAA+_ATPase"/>
</dbReference>
<sequence length="324" mass="33945">MDDTSRDGSATRVIARPASAAPIDDPVVLELSAVRRHFGAGERRVQAVDGVDLSIRRGEVVALLGPNGAGKTTTLDMLLGLTEPSSGTVRVLGVTPDRATSSGAIGAVLQTGGLLGDLTVGETVRLIASLCGDEARGRVDEVMARADLTALARRRVSKCSGGEQQRVKFALAMISDPDILVLDEPTAGMDVTARRHFWDVMRADADAGRTIVFATHYLEEAEQFARRTVVMHRGTVVADAPTALLRASLGERTVSATVDDDPTALVATLTSTEGIAAVRVDGDRLSLRATDSDAAARILLAGGAHDLEIAAPTLETAFTALTEN</sequence>
<evidence type="ECO:0000313" key="8">
    <source>
        <dbReference type="Proteomes" id="UP000274841"/>
    </source>
</evidence>
<evidence type="ECO:0000313" key="7">
    <source>
        <dbReference type="EMBL" id="AZS39799.1"/>
    </source>
</evidence>
<dbReference type="CDD" id="cd03230">
    <property type="entry name" value="ABC_DR_subfamily_A"/>
    <property type="match status" value="1"/>
</dbReference>
<keyword evidence="4 7" id="KW-0067">ATP-binding</keyword>
<dbReference type="PROSITE" id="PS00211">
    <property type="entry name" value="ABC_TRANSPORTER_1"/>
    <property type="match status" value="1"/>
</dbReference>
<dbReference type="Proteomes" id="UP000274841">
    <property type="component" value="Chromosome"/>
</dbReference>
<keyword evidence="3" id="KW-0547">Nucleotide-binding</keyword>
<dbReference type="InterPro" id="IPR017871">
    <property type="entry name" value="ABC_transporter-like_CS"/>
</dbReference>
<name>A0A3S9WI89_9MICO</name>
<keyword evidence="5" id="KW-0046">Antibiotic resistance</keyword>
<dbReference type="SMART" id="SM00382">
    <property type="entry name" value="AAA"/>
    <property type="match status" value="1"/>
</dbReference>
<dbReference type="KEGG" id="moy:CVS54_01112"/>
<dbReference type="GO" id="GO:0005886">
    <property type="term" value="C:plasma membrane"/>
    <property type="evidence" value="ECO:0007669"/>
    <property type="project" value="UniProtKB-SubCell"/>
</dbReference>
<organism evidence="7 8">
    <name type="scientific">Microbacterium oxydans</name>
    <dbReference type="NCBI Taxonomy" id="82380"/>
    <lineage>
        <taxon>Bacteria</taxon>
        <taxon>Bacillati</taxon>
        <taxon>Actinomycetota</taxon>
        <taxon>Actinomycetes</taxon>
        <taxon>Micrococcales</taxon>
        <taxon>Microbacteriaceae</taxon>
        <taxon>Microbacterium</taxon>
    </lineage>
</organism>
<evidence type="ECO:0000259" key="6">
    <source>
        <dbReference type="PROSITE" id="PS50893"/>
    </source>
</evidence>
<keyword evidence="2" id="KW-0813">Transport</keyword>
<dbReference type="EC" id="3.6.3.-" evidence="7"/>
<dbReference type="AlphaFoldDB" id="A0A3S9WI89"/>
<dbReference type="InterPro" id="IPR050763">
    <property type="entry name" value="ABC_transporter_ATP-binding"/>
</dbReference>
<evidence type="ECO:0000256" key="3">
    <source>
        <dbReference type="ARBA" id="ARBA00022741"/>
    </source>
</evidence>
<dbReference type="Gene3D" id="3.40.50.300">
    <property type="entry name" value="P-loop containing nucleotide triphosphate hydrolases"/>
    <property type="match status" value="1"/>
</dbReference>
<gene>
    <name evidence="7" type="primary">drrA_4</name>
    <name evidence="7" type="ORF">CVS54_01112</name>
</gene>
<dbReference type="InterPro" id="IPR027417">
    <property type="entry name" value="P-loop_NTPase"/>
</dbReference>
<dbReference type="RefSeq" id="WP_127011909.1">
    <property type="nucleotide sequence ID" value="NZ_CP031422.1"/>
</dbReference>
<evidence type="ECO:0000256" key="2">
    <source>
        <dbReference type="ARBA" id="ARBA00022448"/>
    </source>
</evidence>
<protein>
    <submittedName>
        <fullName evidence="7">Daunorubicin/doxorubicin resistance ATP-binding protein DrrA</fullName>
        <ecNumber evidence="7">3.6.3.-</ecNumber>
    </submittedName>
</protein>
<dbReference type="Pfam" id="PF00005">
    <property type="entry name" value="ABC_tran"/>
    <property type="match status" value="1"/>
</dbReference>
<dbReference type="InterPro" id="IPR003439">
    <property type="entry name" value="ABC_transporter-like_ATP-bd"/>
</dbReference>
<dbReference type="PROSITE" id="PS50893">
    <property type="entry name" value="ABC_TRANSPORTER_2"/>
    <property type="match status" value="1"/>
</dbReference>
<reference evidence="7 8" key="1">
    <citation type="submission" date="2018-08" db="EMBL/GenBank/DDBJ databases">
        <title>Microbacterium oxydans strain HG3.</title>
        <authorList>
            <person name="ORTET P."/>
        </authorList>
    </citation>
    <scope>NUCLEOTIDE SEQUENCE [LARGE SCALE GENOMIC DNA]</scope>
    <source>
        <strain evidence="7 8">HG3</strain>
    </source>
</reference>
<dbReference type="SUPFAM" id="SSF52540">
    <property type="entry name" value="P-loop containing nucleoside triphosphate hydrolases"/>
    <property type="match status" value="1"/>
</dbReference>
<dbReference type="GO" id="GO:0005524">
    <property type="term" value="F:ATP binding"/>
    <property type="evidence" value="ECO:0007669"/>
    <property type="project" value="UniProtKB-KW"/>
</dbReference>
<accession>A0A3S9WI89</accession>
<dbReference type="GO" id="GO:0046677">
    <property type="term" value="P:response to antibiotic"/>
    <property type="evidence" value="ECO:0007669"/>
    <property type="project" value="UniProtKB-KW"/>
</dbReference>
<evidence type="ECO:0000256" key="1">
    <source>
        <dbReference type="ARBA" id="ARBA00004202"/>
    </source>
</evidence>
<feature type="domain" description="ABC transporter" evidence="6">
    <location>
        <begin position="29"/>
        <end position="258"/>
    </location>
</feature>
<comment type="subcellular location">
    <subcellularLocation>
        <location evidence="1">Cell membrane</location>
        <topology evidence="1">Peripheral membrane protein</topology>
    </subcellularLocation>
</comment>
<proteinExistence type="predicted"/>
<dbReference type="PANTHER" id="PTHR42711">
    <property type="entry name" value="ABC TRANSPORTER ATP-BINDING PROTEIN"/>
    <property type="match status" value="1"/>
</dbReference>
<dbReference type="EMBL" id="CP031422">
    <property type="protein sequence ID" value="AZS39799.1"/>
    <property type="molecule type" value="Genomic_DNA"/>
</dbReference>
<keyword evidence="7" id="KW-0378">Hydrolase</keyword>